<dbReference type="GO" id="GO:0006508">
    <property type="term" value="P:proteolysis"/>
    <property type="evidence" value="ECO:0007669"/>
    <property type="project" value="UniProtKB-KW"/>
</dbReference>
<dbReference type="InterPro" id="IPR043504">
    <property type="entry name" value="Peptidase_S1_PA_chymotrypsin"/>
</dbReference>
<proteinExistence type="inferred from homology"/>
<organism evidence="5 6">
    <name type="scientific">Paenibacillus agaridevorans</name>
    <dbReference type="NCBI Taxonomy" id="171404"/>
    <lineage>
        <taxon>Bacteria</taxon>
        <taxon>Bacillati</taxon>
        <taxon>Bacillota</taxon>
        <taxon>Bacilli</taxon>
        <taxon>Bacillales</taxon>
        <taxon>Paenibacillaceae</taxon>
        <taxon>Paenibacillus</taxon>
    </lineage>
</organism>
<evidence type="ECO:0000313" key="5">
    <source>
        <dbReference type="EMBL" id="GBG09131.1"/>
    </source>
</evidence>
<evidence type="ECO:0000256" key="2">
    <source>
        <dbReference type="ARBA" id="ARBA00022670"/>
    </source>
</evidence>
<dbReference type="InterPro" id="IPR051201">
    <property type="entry name" value="Chloro_Bact_Ser_Proteases"/>
</dbReference>
<comment type="similarity">
    <text evidence="1">Belongs to the peptidase S1C family.</text>
</comment>
<dbReference type="InterPro" id="IPR009003">
    <property type="entry name" value="Peptidase_S1_PA"/>
</dbReference>
<dbReference type="PANTHER" id="PTHR43343:SF3">
    <property type="entry name" value="PROTEASE DO-LIKE 8, CHLOROPLASTIC"/>
    <property type="match status" value="1"/>
</dbReference>
<dbReference type="InterPro" id="IPR001940">
    <property type="entry name" value="Peptidase_S1C"/>
</dbReference>
<dbReference type="RefSeq" id="WP_108993931.1">
    <property type="nucleotide sequence ID" value="NZ_BDQX01000196.1"/>
</dbReference>
<dbReference type="PANTHER" id="PTHR43343">
    <property type="entry name" value="PEPTIDASE S12"/>
    <property type="match status" value="1"/>
</dbReference>
<keyword evidence="4" id="KW-0720">Serine protease</keyword>
<keyword evidence="6" id="KW-1185">Reference proteome</keyword>
<protein>
    <submittedName>
        <fullName evidence="5">Serine protease</fullName>
    </submittedName>
</protein>
<dbReference type="PROSITE" id="PS51257">
    <property type="entry name" value="PROKAR_LIPOPROTEIN"/>
    <property type="match status" value="1"/>
</dbReference>
<gene>
    <name evidence="5" type="ORF">PAT3040_03763</name>
</gene>
<dbReference type="EMBL" id="BDQX01000196">
    <property type="protein sequence ID" value="GBG09131.1"/>
    <property type="molecule type" value="Genomic_DNA"/>
</dbReference>
<evidence type="ECO:0000256" key="3">
    <source>
        <dbReference type="ARBA" id="ARBA00022801"/>
    </source>
</evidence>
<evidence type="ECO:0000256" key="4">
    <source>
        <dbReference type="ARBA" id="ARBA00022825"/>
    </source>
</evidence>
<keyword evidence="2 5" id="KW-0645">Protease</keyword>
<evidence type="ECO:0000256" key="1">
    <source>
        <dbReference type="ARBA" id="ARBA00010541"/>
    </source>
</evidence>
<dbReference type="GO" id="GO:0004252">
    <property type="term" value="F:serine-type endopeptidase activity"/>
    <property type="evidence" value="ECO:0007669"/>
    <property type="project" value="InterPro"/>
</dbReference>
<dbReference type="Proteomes" id="UP000245202">
    <property type="component" value="Unassembled WGS sequence"/>
</dbReference>
<dbReference type="SUPFAM" id="SSF50494">
    <property type="entry name" value="Trypsin-like serine proteases"/>
    <property type="match status" value="1"/>
</dbReference>
<accession>A0A2R5F0I3</accession>
<reference evidence="5 6" key="1">
    <citation type="submission" date="2017-08" db="EMBL/GenBank/DDBJ databases">
        <title>Substantial Increase in Enzyme Production by Combined Drug-Resistance Mutations in Paenibacillus agaridevorans.</title>
        <authorList>
            <person name="Tanaka Y."/>
            <person name="Funane K."/>
            <person name="Hosaka T."/>
            <person name="Shiwa Y."/>
            <person name="Fujita N."/>
            <person name="Miyazaki T."/>
            <person name="Yoshikawa H."/>
            <person name="Murakami K."/>
            <person name="Kasahara K."/>
            <person name="Inaoka T."/>
            <person name="Hiraga Y."/>
            <person name="Ochi K."/>
        </authorList>
    </citation>
    <scope>NUCLEOTIDE SEQUENCE [LARGE SCALE GENOMIC DNA]</scope>
    <source>
        <strain evidence="5 6">T-3040</strain>
    </source>
</reference>
<dbReference type="Gene3D" id="2.40.10.10">
    <property type="entry name" value="Trypsin-like serine proteases"/>
    <property type="match status" value="2"/>
</dbReference>
<keyword evidence="3" id="KW-0378">Hydrolase</keyword>
<comment type="caution">
    <text evidence="5">The sequence shown here is derived from an EMBL/GenBank/DDBJ whole genome shotgun (WGS) entry which is preliminary data.</text>
</comment>
<name>A0A2R5F0I3_9BACL</name>
<dbReference type="AlphaFoldDB" id="A0A2R5F0I3"/>
<dbReference type="PRINTS" id="PR00834">
    <property type="entry name" value="PROTEASES2C"/>
</dbReference>
<dbReference type="Pfam" id="PF13365">
    <property type="entry name" value="Trypsin_2"/>
    <property type="match status" value="1"/>
</dbReference>
<sequence>MRFATSLDNSHSMRNRLLLIGLSLGLLACMFFYTKAEADAPAPYNAELTFEQAEKSVFYLRALRSDGTVRSVGSGVVIDSKGTAATAYHVVKDADDLEAVFEDGRVVTGIKTKQFDELTDAALLTLPDSWTKQGKSQAYIPVRKAEVKHGERVFALGYPLKNTVIITEGIVNSPNAEINGRERILTSAQIASGMSGGPLVDEKGNLIGIISGSLRTMNNIHLAVDMGDLRILLDKTAKK</sequence>
<evidence type="ECO:0000313" key="6">
    <source>
        <dbReference type="Proteomes" id="UP000245202"/>
    </source>
</evidence>